<dbReference type="PROSITE" id="PS50181">
    <property type="entry name" value="FBOX"/>
    <property type="match status" value="1"/>
</dbReference>
<dbReference type="SUPFAM" id="SSF81383">
    <property type="entry name" value="F-box domain"/>
    <property type="match status" value="1"/>
</dbReference>
<dbReference type="InterPro" id="IPR001810">
    <property type="entry name" value="F-box_dom"/>
</dbReference>
<dbReference type="STRING" id="71717.A0A4Y7T2Q3"/>
<feature type="non-terminal residue" evidence="2">
    <location>
        <position position="135"/>
    </location>
</feature>
<dbReference type="Proteomes" id="UP000298030">
    <property type="component" value="Unassembled WGS sequence"/>
</dbReference>
<keyword evidence="3" id="KW-1185">Reference proteome</keyword>
<name>A0A4Y7T2Q3_COPMI</name>
<dbReference type="AlphaFoldDB" id="A0A4Y7T2Q3"/>
<gene>
    <name evidence="2" type="ORF">FA13DRAFT_1633098</name>
</gene>
<organism evidence="2 3">
    <name type="scientific">Coprinellus micaceus</name>
    <name type="common">Glistening ink-cap mushroom</name>
    <name type="synonym">Coprinus micaceus</name>
    <dbReference type="NCBI Taxonomy" id="71717"/>
    <lineage>
        <taxon>Eukaryota</taxon>
        <taxon>Fungi</taxon>
        <taxon>Dikarya</taxon>
        <taxon>Basidiomycota</taxon>
        <taxon>Agaricomycotina</taxon>
        <taxon>Agaricomycetes</taxon>
        <taxon>Agaricomycetidae</taxon>
        <taxon>Agaricales</taxon>
        <taxon>Agaricineae</taxon>
        <taxon>Psathyrellaceae</taxon>
        <taxon>Coprinellus</taxon>
    </lineage>
</organism>
<feature type="domain" description="F-box" evidence="1">
    <location>
        <begin position="82"/>
        <end position="135"/>
    </location>
</feature>
<proteinExistence type="predicted"/>
<dbReference type="Gene3D" id="1.20.1280.50">
    <property type="match status" value="1"/>
</dbReference>
<dbReference type="InterPro" id="IPR036047">
    <property type="entry name" value="F-box-like_dom_sf"/>
</dbReference>
<evidence type="ECO:0000313" key="3">
    <source>
        <dbReference type="Proteomes" id="UP000298030"/>
    </source>
</evidence>
<evidence type="ECO:0000313" key="2">
    <source>
        <dbReference type="EMBL" id="TEB28436.1"/>
    </source>
</evidence>
<comment type="caution">
    <text evidence="2">The sequence shown here is derived from an EMBL/GenBank/DDBJ whole genome shotgun (WGS) entry which is preliminary data.</text>
</comment>
<dbReference type="Pfam" id="PF12937">
    <property type="entry name" value="F-box-like"/>
    <property type="match status" value="1"/>
</dbReference>
<protein>
    <recommendedName>
        <fullName evidence="1">F-box domain-containing protein</fullName>
    </recommendedName>
</protein>
<accession>A0A4Y7T2Q3</accession>
<evidence type="ECO:0000259" key="1">
    <source>
        <dbReference type="PROSITE" id="PS50181"/>
    </source>
</evidence>
<sequence>MGRLSRAPTPPRILHLESLTPHLLNSNQAPTEVEARSIRQAIAQAESQLSECDSEGQDTPSPGLTSQRAAYLEFIEAHKRILSPYRRLPPELLREIFHFLLPQDPQTILPTQYWTATSQVCKQWREVALTIPELW</sequence>
<dbReference type="EMBL" id="QPFP01000032">
    <property type="protein sequence ID" value="TEB28436.1"/>
    <property type="molecule type" value="Genomic_DNA"/>
</dbReference>
<dbReference type="CDD" id="cd09917">
    <property type="entry name" value="F-box_SF"/>
    <property type="match status" value="1"/>
</dbReference>
<dbReference type="OrthoDB" id="3365698at2759"/>
<reference evidence="2 3" key="1">
    <citation type="journal article" date="2019" name="Nat. Ecol. Evol.">
        <title>Megaphylogeny resolves global patterns of mushroom evolution.</title>
        <authorList>
            <person name="Varga T."/>
            <person name="Krizsan K."/>
            <person name="Foldi C."/>
            <person name="Dima B."/>
            <person name="Sanchez-Garcia M."/>
            <person name="Sanchez-Ramirez S."/>
            <person name="Szollosi G.J."/>
            <person name="Szarkandi J.G."/>
            <person name="Papp V."/>
            <person name="Albert L."/>
            <person name="Andreopoulos W."/>
            <person name="Angelini C."/>
            <person name="Antonin V."/>
            <person name="Barry K.W."/>
            <person name="Bougher N.L."/>
            <person name="Buchanan P."/>
            <person name="Buyck B."/>
            <person name="Bense V."/>
            <person name="Catcheside P."/>
            <person name="Chovatia M."/>
            <person name="Cooper J."/>
            <person name="Damon W."/>
            <person name="Desjardin D."/>
            <person name="Finy P."/>
            <person name="Geml J."/>
            <person name="Haridas S."/>
            <person name="Hughes K."/>
            <person name="Justo A."/>
            <person name="Karasinski D."/>
            <person name="Kautmanova I."/>
            <person name="Kiss B."/>
            <person name="Kocsube S."/>
            <person name="Kotiranta H."/>
            <person name="LaButti K.M."/>
            <person name="Lechner B.E."/>
            <person name="Liimatainen K."/>
            <person name="Lipzen A."/>
            <person name="Lukacs Z."/>
            <person name="Mihaltcheva S."/>
            <person name="Morgado L.N."/>
            <person name="Niskanen T."/>
            <person name="Noordeloos M.E."/>
            <person name="Ohm R.A."/>
            <person name="Ortiz-Santana B."/>
            <person name="Ovrebo C."/>
            <person name="Racz N."/>
            <person name="Riley R."/>
            <person name="Savchenko A."/>
            <person name="Shiryaev A."/>
            <person name="Soop K."/>
            <person name="Spirin V."/>
            <person name="Szebenyi C."/>
            <person name="Tomsovsky M."/>
            <person name="Tulloss R.E."/>
            <person name="Uehling J."/>
            <person name="Grigoriev I.V."/>
            <person name="Vagvolgyi C."/>
            <person name="Papp T."/>
            <person name="Martin F.M."/>
            <person name="Miettinen O."/>
            <person name="Hibbett D.S."/>
            <person name="Nagy L.G."/>
        </authorList>
    </citation>
    <scope>NUCLEOTIDE SEQUENCE [LARGE SCALE GENOMIC DNA]</scope>
    <source>
        <strain evidence="2 3">FP101781</strain>
    </source>
</reference>